<evidence type="ECO:0000256" key="2">
    <source>
        <dbReference type="ARBA" id="ARBA00022628"/>
    </source>
</evidence>
<dbReference type="Pfam" id="PF08471">
    <property type="entry name" value="Ribonuc_red_2_N"/>
    <property type="match status" value="1"/>
</dbReference>
<dbReference type="SUPFAM" id="SSF51998">
    <property type="entry name" value="PFL-like glycyl radical enzymes"/>
    <property type="match status" value="1"/>
</dbReference>
<evidence type="ECO:0000313" key="7">
    <source>
        <dbReference type="EMBL" id="EMG11701.1"/>
    </source>
</evidence>
<comment type="cofactor">
    <cofactor evidence="1">
        <name>adenosylcob(III)alamin</name>
        <dbReference type="ChEBI" id="CHEBI:18408"/>
    </cofactor>
</comment>
<dbReference type="GO" id="GO:0004748">
    <property type="term" value="F:ribonucleoside-diphosphate reductase activity, thioredoxin disulfide as acceptor"/>
    <property type="evidence" value="ECO:0007669"/>
    <property type="project" value="InterPro"/>
</dbReference>
<dbReference type="GO" id="GO:0031419">
    <property type="term" value="F:cobalamin binding"/>
    <property type="evidence" value="ECO:0007669"/>
    <property type="project" value="UniProtKB-KW"/>
</dbReference>
<evidence type="ECO:0000259" key="5">
    <source>
        <dbReference type="Pfam" id="PF02867"/>
    </source>
</evidence>
<evidence type="ECO:0000313" key="8">
    <source>
        <dbReference type="Proteomes" id="UP000011776"/>
    </source>
</evidence>
<proteinExistence type="predicted"/>
<dbReference type="EMBL" id="AFME02000145">
    <property type="protein sequence ID" value="EMG11701.1"/>
    <property type="molecule type" value="Genomic_DNA"/>
</dbReference>
<dbReference type="AlphaFoldDB" id="M3I8I5"/>
<protein>
    <submittedName>
        <fullName evidence="7">Class II vitamin B12-dependent ribonucleotide reductase</fullName>
    </submittedName>
</protein>
<dbReference type="FunFam" id="3.20.70.20:FF:000016">
    <property type="entry name" value="Vitamin B12-dependent ribonucleotide reductase"/>
    <property type="match status" value="1"/>
</dbReference>
<dbReference type="PANTHER" id="PTHR43371:SF1">
    <property type="entry name" value="RIBONUCLEOSIDE-DIPHOSPHATE REDUCTASE"/>
    <property type="match status" value="1"/>
</dbReference>
<dbReference type="Gene3D" id="3.20.70.20">
    <property type="match status" value="1"/>
</dbReference>
<keyword evidence="2" id="KW-0846">Cobalamin</keyword>
<name>M3I8I5_LEPIR</name>
<comment type="caution">
    <text evidence="7">The sequence shown here is derived from an EMBL/GenBank/DDBJ whole genome shotgun (WGS) entry which is preliminary data.</text>
</comment>
<evidence type="ECO:0000259" key="6">
    <source>
        <dbReference type="Pfam" id="PF08471"/>
    </source>
</evidence>
<dbReference type="Pfam" id="PF02867">
    <property type="entry name" value="Ribonuc_red_lgC"/>
    <property type="match status" value="1"/>
</dbReference>
<evidence type="ECO:0000256" key="4">
    <source>
        <dbReference type="ARBA" id="ARBA00023285"/>
    </source>
</evidence>
<organism evidence="7 8">
    <name type="scientific">Leptospira interrogans serovar Grippotyphosa str. LT2186</name>
    <dbReference type="NCBI Taxonomy" id="1001599"/>
    <lineage>
        <taxon>Bacteria</taxon>
        <taxon>Pseudomonadati</taxon>
        <taxon>Spirochaetota</taxon>
        <taxon>Spirochaetia</taxon>
        <taxon>Leptospirales</taxon>
        <taxon>Leptospiraceae</taxon>
        <taxon>Leptospira</taxon>
    </lineage>
</organism>
<sequence>MKMNRHFTVPQNGESSTIQWTKRNSKITNPDGSKVFEANDILVPEGWSQVAVDILAQKYFRRKGVPKYLKKVQEDGIPEWLQKSIPDTEKLESLKPEDRFGGETSALEVFHRLAGCWTYWGYKYKYFSDEESAKIFYDEIVYMLATQMAAPNSPQWFNTGLNWAYGIDGKSQGHYYVDPSTGKLVKSTSAYEHPQPHACFIQSVDDDLVNEGGIMDLWVREARLFKYGSGTGTNFSNLRGENEPLSGGGKSSGLMSFLKIGDRAAGAIKSGGTTRRAAKMVCLDVDHPDIENFIDWKVTEEKKVASLVTGSMLNNRHLNAIMSACYEMEGEDRFNPKKNSSLKKQFRTPRKFSFLIIISNV</sequence>
<feature type="domain" description="Ribonucleotide reductase large subunit C-terminal" evidence="5">
    <location>
        <begin position="198"/>
        <end position="318"/>
    </location>
</feature>
<dbReference type="InterPro" id="IPR000788">
    <property type="entry name" value="RNR_lg_C"/>
</dbReference>
<dbReference type="Proteomes" id="UP000011776">
    <property type="component" value="Unassembled WGS sequence"/>
</dbReference>
<keyword evidence="3" id="KW-0560">Oxidoreductase</keyword>
<gene>
    <name evidence="7" type="ORF">LEP1GSC151_3001</name>
</gene>
<dbReference type="InterPro" id="IPR050862">
    <property type="entry name" value="RdRp_reductase_class-2"/>
</dbReference>
<reference evidence="7 8" key="1">
    <citation type="submission" date="2013-02" db="EMBL/GenBank/DDBJ databases">
        <authorList>
            <person name="Harkins D.M."/>
            <person name="Durkin A.S."/>
            <person name="Brinkac L.M."/>
            <person name="Haft D.H."/>
            <person name="Selengut J.D."/>
            <person name="Sanka R."/>
            <person name="DePew J."/>
            <person name="Purushe J."/>
            <person name="Tulsiani S.M."/>
            <person name="Graham G.C."/>
            <person name="Burns M.-A."/>
            <person name="Dohnt M.F."/>
            <person name="Smythe L.D."/>
            <person name="McKay D.B."/>
            <person name="Craig S.B."/>
            <person name="Vinetz J.M."/>
            <person name="Sutton G.G."/>
            <person name="Nierman W.C."/>
            <person name="Fouts D.E."/>
        </authorList>
    </citation>
    <scope>NUCLEOTIDE SEQUENCE [LARGE SCALE GENOMIC DNA]</scope>
    <source>
        <strain evidence="7 8">LT2186</strain>
    </source>
</reference>
<dbReference type="InterPro" id="IPR013678">
    <property type="entry name" value="RNR_2_N"/>
</dbReference>
<dbReference type="GO" id="GO:0050897">
    <property type="term" value="F:cobalt ion binding"/>
    <property type="evidence" value="ECO:0007669"/>
    <property type="project" value="InterPro"/>
</dbReference>
<evidence type="ECO:0000256" key="3">
    <source>
        <dbReference type="ARBA" id="ARBA00023002"/>
    </source>
</evidence>
<accession>M3I8I5</accession>
<evidence type="ECO:0000256" key="1">
    <source>
        <dbReference type="ARBA" id="ARBA00001922"/>
    </source>
</evidence>
<feature type="domain" description="Ribonucleotide reductase class II vitamin B12-dependent N-terminal" evidence="6">
    <location>
        <begin position="22"/>
        <end position="147"/>
    </location>
</feature>
<dbReference type="PANTHER" id="PTHR43371">
    <property type="entry name" value="VITAMIN B12-DEPENDENT RIBONUCLEOTIDE REDUCTASE"/>
    <property type="match status" value="1"/>
</dbReference>
<dbReference type="BioCyc" id="LINT1001599:G11K9-1057-MONOMER"/>
<keyword evidence="4" id="KW-0170">Cobalt</keyword>